<organism evidence="2 3">
    <name type="scientific">Ignelater luminosus</name>
    <name type="common">Cucubano</name>
    <name type="synonym">Pyrophorus luminosus</name>
    <dbReference type="NCBI Taxonomy" id="2038154"/>
    <lineage>
        <taxon>Eukaryota</taxon>
        <taxon>Metazoa</taxon>
        <taxon>Ecdysozoa</taxon>
        <taxon>Arthropoda</taxon>
        <taxon>Hexapoda</taxon>
        <taxon>Insecta</taxon>
        <taxon>Pterygota</taxon>
        <taxon>Neoptera</taxon>
        <taxon>Endopterygota</taxon>
        <taxon>Coleoptera</taxon>
        <taxon>Polyphaga</taxon>
        <taxon>Elateriformia</taxon>
        <taxon>Elateroidea</taxon>
        <taxon>Elateridae</taxon>
        <taxon>Agrypninae</taxon>
        <taxon>Pyrophorini</taxon>
        <taxon>Ignelater</taxon>
    </lineage>
</organism>
<dbReference type="AlphaFoldDB" id="A0A8K0C7G3"/>
<feature type="compositionally biased region" description="Low complexity" evidence="1">
    <location>
        <begin position="13"/>
        <end position="24"/>
    </location>
</feature>
<reference evidence="2" key="1">
    <citation type="submission" date="2019-08" db="EMBL/GenBank/DDBJ databases">
        <title>The genome of the North American firefly Photinus pyralis.</title>
        <authorList>
            <consortium name="Photinus pyralis genome working group"/>
            <person name="Fallon T.R."/>
            <person name="Sander Lower S.E."/>
            <person name="Weng J.-K."/>
        </authorList>
    </citation>
    <scope>NUCLEOTIDE SEQUENCE</scope>
    <source>
        <strain evidence="2">TRF0915ILg1</strain>
        <tissue evidence="2">Whole body</tissue>
    </source>
</reference>
<dbReference type="EMBL" id="VTPC01091171">
    <property type="protein sequence ID" value="KAF2879423.1"/>
    <property type="molecule type" value="Genomic_DNA"/>
</dbReference>
<keyword evidence="3" id="KW-1185">Reference proteome</keyword>
<feature type="compositionally biased region" description="Polar residues" evidence="1">
    <location>
        <begin position="30"/>
        <end position="41"/>
    </location>
</feature>
<accession>A0A8K0C7G3</accession>
<proteinExistence type="predicted"/>
<dbReference type="Proteomes" id="UP000801492">
    <property type="component" value="Unassembled WGS sequence"/>
</dbReference>
<gene>
    <name evidence="2" type="ORF">ILUMI_26751</name>
</gene>
<feature type="region of interest" description="Disordered" evidence="1">
    <location>
        <begin position="1"/>
        <end position="41"/>
    </location>
</feature>
<feature type="compositionally biased region" description="Polar residues" evidence="1">
    <location>
        <begin position="1"/>
        <end position="12"/>
    </location>
</feature>
<evidence type="ECO:0000313" key="2">
    <source>
        <dbReference type="EMBL" id="KAF2879423.1"/>
    </source>
</evidence>
<name>A0A8K0C7G3_IGNLU</name>
<evidence type="ECO:0000256" key="1">
    <source>
        <dbReference type="SAM" id="MobiDB-lite"/>
    </source>
</evidence>
<evidence type="ECO:0000313" key="3">
    <source>
        <dbReference type="Proteomes" id="UP000801492"/>
    </source>
</evidence>
<comment type="caution">
    <text evidence="2">The sequence shown here is derived from an EMBL/GenBank/DDBJ whole genome shotgun (WGS) entry which is preliminary data.</text>
</comment>
<protein>
    <submittedName>
        <fullName evidence="2">Uncharacterized protein</fullName>
    </submittedName>
</protein>
<sequence>MPNTENTSFGQNPSTSTTTIPDTDYGAVEQNPSTSAMNMSDTDNATIENASILSHDISVAILTDTPEKRLIGEENKKGKAGIPKKNRKLVTKFPEEMTKIKKKKEIIYSSSENKDENVFITDESESEVFDEDDIISLDKNFETEDFVAVKFDTEKGHLSLYWLHY</sequence>